<dbReference type="InterPro" id="IPR010093">
    <property type="entry name" value="SinI_DNA-bd"/>
</dbReference>
<reference evidence="2" key="1">
    <citation type="journal article" date="2021" name="Proc. Natl. Acad. Sci. U.S.A.">
        <title>A Catalog of Tens of Thousands of Viruses from Human Metagenomes Reveals Hidden Associations with Chronic Diseases.</title>
        <authorList>
            <person name="Tisza M.J."/>
            <person name="Buck C.B."/>
        </authorList>
    </citation>
    <scope>NUCLEOTIDE SEQUENCE</scope>
    <source>
        <strain evidence="2">CtiX384</strain>
    </source>
</reference>
<accession>A0A8S5TBA3</accession>
<dbReference type="SUPFAM" id="SSF46955">
    <property type="entry name" value="Putative DNA-binding domain"/>
    <property type="match status" value="1"/>
</dbReference>
<feature type="domain" description="Helix-turn-helix" evidence="1">
    <location>
        <begin position="22"/>
        <end position="67"/>
    </location>
</feature>
<dbReference type="NCBIfam" id="TIGR01764">
    <property type="entry name" value="excise"/>
    <property type="match status" value="1"/>
</dbReference>
<dbReference type="Pfam" id="PF12728">
    <property type="entry name" value="HTH_17"/>
    <property type="match status" value="1"/>
</dbReference>
<organism evidence="2">
    <name type="scientific">Myoviridae sp. ctiX384</name>
    <dbReference type="NCBI Taxonomy" id="2827702"/>
    <lineage>
        <taxon>Viruses</taxon>
        <taxon>Duplodnaviria</taxon>
        <taxon>Heunggongvirae</taxon>
        <taxon>Uroviricota</taxon>
        <taxon>Caudoviricetes</taxon>
    </lineage>
</organism>
<dbReference type="InterPro" id="IPR041657">
    <property type="entry name" value="HTH_17"/>
</dbReference>
<dbReference type="GO" id="GO:0003677">
    <property type="term" value="F:DNA binding"/>
    <property type="evidence" value="ECO:0007669"/>
    <property type="project" value="InterPro"/>
</dbReference>
<evidence type="ECO:0000259" key="1">
    <source>
        <dbReference type="Pfam" id="PF12728"/>
    </source>
</evidence>
<evidence type="ECO:0000313" key="2">
    <source>
        <dbReference type="EMBL" id="DAF60518.1"/>
    </source>
</evidence>
<proteinExistence type="predicted"/>
<dbReference type="InterPro" id="IPR009061">
    <property type="entry name" value="DNA-bd_dom_put_sf"/>
</dbReference>
<name>A0A8S5TBA3_9CAUD</name>
<dbReference type="EMBL" id="BK032790">
    <property type="protein sequence ID" value="DAF60518.1"/>
    <property type="molecule type" value="Genomic_DNA"/>
</dbReference>
<protein>
    <submittedName>
        <fullName evidence="2">Helix-turn-helix domain protein</fullName>
    </submittedName>
</protein>
<sequence length="91" mass="10663">MSTDERLERIERLILMSSKNALNTKEVAIMLDISESRVRHLVNEKSLPYYKQGNKTYFKKSEIESWMLHTRYESKAEIESKAATYIATGNF</sequence>